<sequence>MLAVLFTGLLAGSVASLYVLRSLPTMDGQLTLTGLRHPVDVRRDEGDVTHVVGSDPRDVWMALGYVHAQERTWQLDFNRRVMRGRLSEVLGPATLETDILMRTLGIRQAAQAQYDRLPEEARAALQAYSAGVNAFHADRRQALSPEFLLLGIDPAQEARAGTYWDPVDSVGWSLMMALDLGGNWGNEIARLSALQVLDTDRLWELFPPYPGEKRAASADLAGLYRSLDIYAPATDRPSASHQTPPGGWLAQAGQDVREWAAELGNIEGKGSNNWVVGAERSVSGKPLLANDPHLGLSAPAIWYFARLKAPTVDGIEGMDVIGATLPGTPFVVLGRTDGVAWGFTNTGPDVQDVFIEAIDPADSSRYRIPSPDAEPRWQGFDTREEVIRVKGQADVVHTVRHTRHGPVISDVPGRTRSLIDTRRYALALRWTALDADSGNVLATLRSNRAQSVEALTEAFREFHAPMQNALMADRSGRITFKAIGKVPVRHPDNDIRGVAPSPGWDPRYDWQGWLPFDQTPEDDGRRGWIATANQRVHGPDYPHFLTQDWAPPYRQERIEALLEASPKHDLLSFQRLHGDLMSHATVRLLPFLRRTKSDHPLGRQALHALEDFDGQMRVDSAAALIYSVWIDELTRGVIGQRLGRERFEGLYGKRLFRSAIEGILERDDSDWCGDAGCGPASSDALHRALVRLEREQGSDVSAWRWGKAHPAISVHRPLSNVKALAPWFEVRTDTGGDPFTVNVGQYHLDKVDAPYANRHAASLRAVYDLADPERSVFIYQTGQSGNVFSPRYRDMARTWADVGYRSLKLSPDLWISQLKLRP</sequence>
<dbReference type="InterPro" id="IPR043147">
    <property type="entry name" value="Penicillin_amidase_A-knob"/>
</dbReference>
<keyword evidence="2" id="KW-0378">Hydrolase</keyword>
<comment type="caution">
    <text evidence="4">The sequence shown here is derived from an EMBL/GenBank/DDBJ whole genome shotgun (WGS) entry which is preliminary data.</text>
</comment>
<dbReference type="Gene3D" id="1.10.439.10">
    <property type="entry name" value="Penicillin Amidohydrolase, domain 1"/>
    <property type="match status" value="1"/>
</dbReference>
<evidence type="ECO:0000256" key="2">
    <source>
        <dbReference type="ARBA" id="ARBA00022801"/>
    </source>
</evidence>
<dbReference type="Pfam" id="PF01804">
    <property type="entry name" value="Penicil_amidase"/>
    <property type="match status" value="1"/>
</dbReference>
<accession>A0ABW2RCJ6</accession>
<dbReference type="InterPro" id="IPR014395">
    <property type="entry name" value="Pen/GL7ACA/AHL_acylase"/>
</dbReference>
<proteinExistence type="inferred from homology"/>
<dbReference type="PIRSF" id="PIRSF001227">
    <property type="entry name" value="Pen_acylase"/>
    <property type="match status" value="1"/>
</dbReference>
<comment type="similarity">
    <text evidence="1">Belongs to the peptidase S45 family.</text>
</comment>
<dbReference type="CDD" id="cd03747">
    <property type="entry name" value="Ntn_PGA_like"/>
    <property type="match status" value="1"/>
</dbReference>
<name>A0ABW2RCJ6_9BURK</name>
<dbReference type="EMBL" id="JBHTBX010000010">
    <property type="protein sequence ID" value="MFC7435821.1"/>
    <property type="molecule type" value="Genomic_DNA"/>
</dbReference>
<dbReference type="InterPro" id="IPR043146">
    <property type="entry name" value="Penicillin_amidase_N_B-knob"/>
</dbReference>
<dbReference type="InterPro" id="IPR023343">
    <property type="entry name" value="Penicillin_amidase_dom1"/>
</dbReference>
<dbReference type="Proteomes" id="UP001596495">
    <property type="component" value="Unassembled WGS sequence"/>
</dbReference>
<dbReference type="InterPro" id="IPR002692">
    <property type="entry name" value="S45"/>
</dbReference>
<evidence type="ECO:0000256" key="3">
    <source>
        <dbReference type="ARBA" id="ARBA00023145"/>
    </source>
</evidence>
<protein>
    <submittedName>
        <fullName evidence="4">Penicillin acylase family protein</fullName>
    </submittedName>
</protein>
<dbReference type="Gene3D" id="1.10.1400.10">
    <property type="match status" value="1"/>
</dbReference>
<reference evidence="5" key="1">
    <citation type="journal article" date="2019" name="Int. J. Syst. Evol. Microbiol.">
        <title>The Global Catalogue of Microorganisms (GCM) 10K type strain sequencing project: providing services to taxonomists for standard genome sequencing and annotation.</title>
        <authorList>
            <consortium name="The Broad Institute Genomics Platform"/>
            <consortium name="The Broad Institute Genome Sequencing Center for Infectious Disease"/>
            <person name="Wu L."/>
            <person name="Ma J."/>
        </authorList>
    </citation>
    <scope>NUCLEOTIDE SEQUENCE [LARGE SCALE GENOMIC DNA]</scope>
    <source>
        <strain evidence="5">CCUG 54518</strain>
    </source>
</reference>
<dbReference type="Gene3D" id="3.60.20.10">
    <property type="entry name" value="Glutamine Phosphoribosylpyrophosphate, subunit 1, domain 1"/>
    <property type="match status" value="1"/>
</dbReference>
<keyword evidence="5" id="KW-1185">Reference proteome</keyword>
<evidence type="ECO:0000313" key="4">
    <source>
        <dbReference type="EMBL" id="MFC7435821.1"/>
    </source>
</evidence>
<gene>
    <name evidence="4" type="ORF">ACFQNJ_14995</name>
</gene>
<dbReference type="PANTHER" id="PTHR34218:SF4">
    <property type="entry name" value="ACYL-HOMOSERINE LACTONE ACYLASE QUIP"/>
    <property type="match status" value="1"/>
</dbReference>
<evidence type="ECO:0000256" key="1">
    <source>
        <dbReference type="ARBA" id="ARBA00006586"/>
    </source>
</evidence>
<keyword evidence="3" id="KW-0865">Zymogen</keyword>
<organism evidence="4 5">
    <name type="scientific">Hydrogenophaga bisanensis</name>
    <dbReference type="NCBI Taxonomy" id="439611"/>
    <lineage>
        <taxon>Bacteria</taxon>
        <taxon>Pseudomonadati</taxon>
        <taxon>Pseudomonadota</taxon>
        <taxon>Betaproteobacteria</taxon>
        <taxon>Burkholderiales</taxon>
        <taxon>Comamonadaceae</taxon>
        <taxon>Hydrogenophaga</taxon>
    </lineage>
</organism>
<dbReference type="InterPro" id="IPR029055">
    <property type="entry name" value="Ntn_hydrolases_N"/>
</dbReference>
<dbReference type="Gene3D" id="2.30.120.10">
    <property type="match status" value="1"/>
</dbReference>
<dbReference type="PANTHER" id="PTHR34218">
    <property type="entry name" value="PEPTIDASE S45 PENICILLIN AMIDASE"/>
    <property type="match status" value="1"/>
</dbReference>
<evidence type="ECO:0000313" key="5">
    <source>
        <dbReference type="Proteomes" id="UP001596495"/>
    </source>
</evidence>
<dbReference type="SUPFAM" id="SSF56235">
    <property type="entry name" value="N-terminal nucleophile aminohydrolases (Ntn hydrolases)"/>
    <property type="match status" value="1"/>
</dbReference>